<keyword evidence="3" id="KW-1185">Reference proteome</keyword>
<evidence type="ECO:0000256" key="1">
    <source>
        <dbReference type="SAM" id="Phobius"/>
    </source>
</evidence>
<keyword evidence="1" id="KW-0472">Membrane</keyword>
<keyword evidence="1" id="KW-1133">Transmembrane helix</keyword>
<gene>
    <name evidence="2" type="ORF">RFM68_19875</name>
</gene>
<keyword evidence="1" id="KW-0812">Transmembrane</keyword>
<dbReference type="Proteomes" id="UP001276840">
    <property type="component" value="Unassembled WGS sequence"/>
</dbReference>
<feature type="transmembrane region" description="Helical" evidence="1">
    <location>
        <begin position="142"/>
        <end position="160"/>
    </location>
</feature>
<comment type="caution">
    <text evidence="2">The sequence shown here is derived from an EMBL/GenBank/DDBJ whole genome shotgun (WGS) entry which is preliminary data.</text>
</comment>
<evidence type="ECO:0000313" key="2">
    <source>
        <dbReference type="EMBL" id="MDX8526760.1"/>
    </source>
</evidence>
<proteinExistence type="predicted"/>
<reference evidence="2 3" key="1">
    <citation type="submission" date="2023-08" db="EMBL/GenBank/DDBJ databases">
        <title>Implementing the SeqCode for naming new Mesorhizobium species isolated from Vachellia karroo root nodules.</title>
        <authorList>
            <person name="Van Lill M."/>
        </authorList>
    </citation>
    <scope>NUCLEOTIDE SEQUENCE [LARGE SCALE GENOMIC DNA]</scope>
    <source>
        <strain evidence="2 3">MSK 1335</strain>
    </source>
</reference>
<evidence type="ECO:0000313" key="3">
    <source>
        <dbReference type="Proteomes" id="UP001276840"/>
    </source>
</evidence>
<sequence>MGRIVRTAQPASPVLQRRLESTIGGNLKAEAVEENLQTGAGDGKAKKGDDYLERVAKYVPAEIVAFFIFVNSILDNAVKKPVAVAQASDAKDVPDAVRTAIQTVTMAGFSVWDISRVVFVIALAMTPLYLKSMSDSADGTEAPGANIVMSMLAFPFWAYAVDAVAFRPWHDGALASIMLAIFTVISGAVRPEYLSGLFKRKPSKK</sequence>
<feature type="transmembrane region" description="Helical" evidence="1">
    <location>
        <begin position="114"/>
        <end position="130"/>
    </location>
</feature>
<accession>A0ABU4ZN49</accession>
<name>A0ABU4ZN49_9HYPH</name>
<feature type="transmembrane region" description="Helical" evidence="1">
    <location>
        <begin position="172"/>
        <end position="191"/>
    </location>
</feature>
<protein>
    <submittedName>
        <fullName evidence="2">Uncharacterized protein</fullName>
    </submittedName>
</protein>
<organism evidence="2 3">
    <name type="scientific">Mesorhizobium montanum</name>
    <dbReference type="NCBI Taxonomy" id="3072323"/>
    <lineage>
        <taxon>Bacteria</taxon>
        <taxon>Pseudomonadati</taxon>
        <taxon>Pseudomonadota</taxon>
        <taxon>Alphaproteobacteria</taxon>
        <taxon>Hyphomicrobiales</taxon>
        <taxon>Phyllobacteriaceae</taxon>
        <taxon>Mesorhizobium</taxon>
    </lineage>
</organism>
<dbReference type="RefSeq" id="WP_320234706.1">
    <property type="nucleotide sequence ID" value="NZ_JAVIJF010000014.1"/>
</dbReference>
<dbReference type="EMBL" id="JAVIJF010000014">
    <property type="protein sequence ID" value="MDX8526760.1"/>
    <property type="molecule type" value="Genomic_DNA"/>
</dbReference>